<reference evidence="2" key="2">
    <citation type="submission" date="2025-08" db="UniProtKB">
        <authorList>
            <consortium name="RefSeq"/>
        </authorList>
    </citation>
    <scope>IDENTIFICATION</scope>
    <source>
        <tissue evidence="2">Leaf</tissue>
    </source>
</reference>
<dbReference type="PANTHER" id="PTHR33499:SF27">
    <property type="entry name" value="TRANSPOSASE TNP1_EN_SPM-LIKE DOMAIN-CONTAINING PROTEIN"/>
    <property type="match status" value="1"/>
</dbReference>
<evidence type="ECO:0000313" key="2">
    <source>
        <dbReference type="RefSeq" id="XP_009762495.1"/>
    </source>
</evidence>
<sequence>MRSTISFTDGDWKAIIAKHGEAMWLKVKDKFEVSGMREHVLQALVVDTMRRLFRAWKTRLHKEYNLYTTDKERLSHRPDDVTPEDWVFLVGLFGSPKFKAASERNKLNRGKQIT</sequence>
<evidence type="ECO:0000313" key="1">
    <source>
        <dbReference type="Proteomes" id="UP000189701"/>
    </source>
</evidence>
<name>A0A1U7VKX3_NICSY</name>
<gene>
    <name evidence="2" type="primary">LOC104214513</name>
</gene>
<dbReference type="PANTHER" id="PTHR33499">
    <property type="entry name" value="OS12G0282400 PROTEIN-RELATED"/>
    <property type="match status" value="1"/>
</dbReference>
<keyword evidence="1" id="KW-1185">Reference proteome</keyword>
<proteinExistence type="predicted"/>
<dbReference type="AlphaFoldDB" id="A0A1U7VKX3"/>
<dbReference type="RefSeq" id="XP_009762495.1">
    <property type="nucleotide sequence ID" value="XM_009764193.1"/>
</dbReference>
<dbReference type="Proteomes" id="UP000189701">
    <property type="component" value="Unplaced"/>
</dbReference>
<accession>A0A1U7VKX3</accession>
<organism evidence="1 2">
    <name type="scientific">Nicotiana sylvestris</name>
    <name type="common">Wood tobacco</name>
    <name type="synonym">South American tobacco</name>
    <dbReference type="NCBI Taxonomy" id="4096"/>
    <lineage>
        <taxon>Eukaryota</taxon>
        <taxon>Viridiplantae</taxon>
        <taxon>Streptophyta</taxon>
        <taxon>Embryophyta</taxon>
        <taxon>Tracheophyta</taxon>
        <taxon>Spermatophyta</taxon>
        <taxon>Magnoliopsida</taxon>
        <taxon>eudicotyledons</taxon>
        <taxon>Gunneridae</taxon>
        <taxon>Pentapetalae</taxon>
        <taxon>asterids</taxon>
        <taxon>lamiids</taxon>
        <taxon>Solanales</taxon>
        <taxon>Solanaceae</taxon>
        <taxon>Nicotianoideae</taxon>
        <taxon>Nicotianeae</taxon>
        <taxon>Nicotiana</taxon>
    </lineage>
</organism>
<protein>
    <submittedName>
        <fullName evidence="2">Uncharacterized protein LOC104214513</fullName>
    </submittedName>
</protein>
<reference evidence="1" key="1">
    <citation type="journal article" date="2013" name="Genome Biol.">
        <title>Reference genomes and transcriptomes of Nicotiana sylvestris and Nicotiana tomentosiformis.</title>
        <authorList>
            <person name="Sierro N."/>
            <person name="Battey J.N."/>
            <person name="Ouadi S."/>
            <person name="Bovet L."/>
            <person name="Goepfert S."/>
            <person name="Bakaher N."/>
            <person name="Peitsch M.C."/>
            <person name="Ivanov N.V."/>
        </authorList>
    </citation>
    <scope>NUCLEOTIDE SEQUENCE [LARGE SCALE GENOMIC DNA]</scope>
</reference>